<feature type="transmembrane region" description="Helical" evidence="6">
    <location>
        <begin position="44"/>
        <end position="66"/>
    </location>
</feature>
<proteinExistence type="inferred from homology"/>
<gene>
    <name evidence="8" type="ORF">ACFQT0_10360</name>
</gene>
<keyword evidence="9" id="KW-1185">Reference proteome</keyword>
<feature type="domain" description="VTT" evidence="7">
    <location>
        <begin position="21"/>
        <end position="89"/>
    </location>
</feature>
<comment type="caution">
    <text evidence="8">The sequence shown here is derived from an EMBL/GenBank/DDBJ whole genome shotgun (WGS) entry which is preliminary data.</text>
</comment>
<comment type="caution">
    <text evidence="6">Lacks conserved residue(s) required for the propagation of feature annotation.</text>
</comment>
<organism evidence="8 9">
    <name type="scientific">Hymenobacter humi</name>
    <dbReference type="NCBI Taxonomy" id="1411620"/>
    <lineage>
        <taxon>Bacteria</taxon>
        <taxon>Pseudomonadati</taxon>
        <taxon>Bacteroidota</taxon>
        <taxon>Cytophagia</taxon>
        <taxon>Cytophagales</taxon>
        <taxon>Hymenobacteraceae</taxon>
        <taxon>Hymenobacter</taxon>
    </lineage>
</organism>
<evidence type="ECO:0000256" key="1">
    <source>
        <dbReference type="ARBA" id="ARBA00004651"/>
    </source>
</evidence>
<evidence type="ECO:0000256" key="4">
    <source>
        <dbReference type="ARBA" id="ARBA00022989"/>
    </source>
</evidence>
<keyword evidence="3 6" id="KW-0812">Transmembrane</keyword>
<dbReference type="RefSeq" id="WP_380202509.1">
    <property type="nucleotide sequence ID" value="NZ_JBHTEK010000001.1"/>
</dbReference>
<dbReference type="EMBL" id="JBHTEK010000001">
    <property type="protein sequence ID" value="MFC7667742.1"/>
    <property type="molecule type" value="Genomic_DNA"/>
</dbReference>
<dbReference type="Proteomes" id="UP001596513">
    <property type="component" value="Unassembled WGS sequence"/>
</dbReference>
<comment type="similarity">
    <text evidence="6">Belongs to the TVP38/TMEM64 family.</text>
</comment>
<dbReference type="InterPro" id="IPR015414">
    <property type="entry name" value="TMEM64"/>
</dbReference>
<reference evidence="9" key="1">
    <citation type="journal article" date="2019" name="Int. J. Syst. Evol. Microbiol.">
        <title>The Global Catalogue of Microorganisms (GCM) 10K type strain sequencing project: providing services to taxonomists for standard genome sequencing and annotation.</title>
        <authorList>
            <consortium name="The Broad Institute Genomics Platform"/>
            <consortium name="The Broad Institute Genome Sequencing Center for Infectious Disease"/>
            <person name="Wu L."/>
            <person name="Ma J."/>
        </authorList>
    </citation>
    <scope>NUCLEOTIDE SEQUENCE [LARGE SCALE GENOMIC DNA]</scope>
    <source>
        <strain evidence="9">JCM 19635</strain>
    </source>
</reference>
<evidence type="ECO:0000313" key="8">
    <source>
        <dbReference type="EMBL" id="MFC7667742.1"/>
    </source>
</evidence>
<keyword evidence="5 6" id="KW-0472">Membrane</keyword>
<evidence type="ECO:0000313" key="9">
    <source>
        <dbReference type="Proteomes" id="UP001596513"/>
    </source>
</evidence>
<evidence type="ECO:0000256" key="5">
    <source>
        <dbReference type="ARBA" id="ARBA00023136"/>
    </source>
</evidence>
<evidence type="ECO:0000259" key="7">
    <source>
        <dbReference type="Pfam" id="PF09335"/>
    </source>
</evidence>
<keyword evidence="2 6" id="KW-1003">Cell membrane</keyword>
<accession>A0ABW2U2Z8</accession>
<dbReference type="Pfam" id="PF09335">
    <property type="entry name" value="VTT_dom"/>
    <property type="match status" value="1"/>
</dbReference>
<keyword evidence="4 6" id="KW-1133">Transmembrane helix</keyword>
<sequence length="109" mass="12446">MRWPPSSATSLAQRLDHGKLRTFLHHFPKAGAVLEELQHQSWQLIILTRLSPVLPFALMTFVLAIVGVPRRRFLIASVVGMLPRSLFFIGWARRLPMCWPCCATPTRAR</sequence>
<evidence type="ECO:0000256" key="6">
    <source>
        <dbReference type="RuleBase" id="RU366058"/>
    </source>
</evidence>
<comment type="subcellular location">
    <subcellularLocation>
        <location evidence="1 6">Cell membrane</location>
        <topology evidence="1 6">Multi-pass membrane protein</topology>
    </subcellularLocation>
</comment>
<name>A0ABW2U2Z8_9BACT</name>
<evidence type="ECO:0000256" key="3">
    <source>
        <dbReference type="ARBA" id="ARBA00022692"/>
    </source>
</evidence>
<dbReference type="PANTHER" id="PTHR12677">
    <property type="entry name" value="GOLGI APPARATUS MEMBRANE PROTEIN TVP38-RELATED"/>
    <property type="match status" value="1"/>
</dbReference>
<dbReference type="InterPro" id="IPR032816">
    <property type="entry name" value="VTT_dom"/>
</dbReference>
<dbReference type="PANTHER" id="PTHR12677:SF59">
    <property type="entry name" value="GOLGI APPARATUS MEMBRANE PROTEIN TVP38-RELATED"/>
    <property type="match status" value="1"/>
</dbReference>
<feature type="transmembrane region" description="Helical" evidence="6">
    <location>
        <begin position="73"/>
        <end position="92"/>
    </location>
</feature>
<evidence type="ECO:0000256" key="2">
    <source>
        <dbReference type="ARBA" id="ARBA00022475"/>
    </source>
</evidence>
<protein>
    <recommendedName>
        <fullName evidence="6">TVP38/TMEM64 family membrane protein</fullName>
    </recommendedName>
</protein>